<evidence type="ECO:0000313" key="2">
    <source>
        <dbReference type="Proteomes" id="UP001238088"/>
    </source>
</evidence>
<dbReference type="EMBL" id="JAUSUB010000014">
    <property type="protein sequence ID" value="MDQ0271449.1"/>
    <property type="molecule type" value="Genomic_DNA"/>
</dbReference>
<keyword evidence="2" id="KW-1185">Reference proteome</keyword>
<sequence length="45" mass="5005">MPSILTGFYADGALAKLKSTNLINNNEQFENNLEDINKALPQPKK</sequence>
<comment type="caution">
    <text evidence="1">The sequence shown here is derived from an EMBL/GenBank/DDBJ whole genome shotgun (WGS) entry which is preliminary data.</text>
</comment>
<dbReference type="RefSeq" id="WP_307476587.1">
    <property type="nucleotide sequence ID" value="NZ_JAUSUB010000014.1"/>
</dbReference>
<proteinExistence type="predicted"/>
<protein>
    <submittedName>
        <fullName evidence="1">Uncharacterized protein</fullName>
    </submittedName>
</protein>
<name>A0ABU0AJK2_9BACI</name>
<evidence type="ECO:0000313" key="1">
    <source>
        <dbReference type="EMBL" id="MDQ0271449.1"/>
    </source>
</evidence>
<organism evidence="1 2">
    <name type="scientific">Cytobacillus purgationiresistens</name>
    <dbReference type="NCBI Taxonomy" id="863449"/>
    <lineage>
        <taxon>Bacteria</taxon>
        <taxon>Bacillati</taxon>
        <taxon>Bacillota</taxon>
        <taxon>Bacilli</taxon>
        <taxon>Bacillales</taxon>
        <taxon>Bacillaceae</taxon>
        <taxon>Cytobacillus</taxon>
    </lineage>
</organism>
<accession>A0ABU0AJK2</accession>
<dbReference type="Proteomes" id="UP001238088">
    <property type="component" value="Unassembled WGS sequence"/>
</dbReference>
<reference evidence="1 2" key="1">
    <citation type="submission" date="2023-07" db="EMBL/GenBank/DDBJ databases">
        <title>Genomic Encyclopedia of Type Strains, Phase IV (KMG-IV): sequencing the most valuable type-strain genomes for metagenomic binning, comparative biology and taxonomic classification.</title>
        <authorList>
            <person name="Goeker M."/>
        </authorList>
    </citation>
    <scope>NUCLEOTIDE SEQUENCE [LARGE SCALE GENOMIC DNA]</scope>
    <source>
        <strain evidence="1 2">DSM 23494</strain>
    </source>
</reference>
<gene>
    <name evidence="1" type="ORF">J2S17_003337</name>
</gene>